<keyword evidence="3" id="KW-1185">Reference proteome</keyword>
<dbReference type="Proteomes" id="UP001458415">
    <property type="component" value="Unassembled WGS sequence"/>
</dbReference>
<name>A0ABV1VYE2_9ACTN</name>
<feature type="compositionally biased region" description="Basic and acidic residues" evidence="1">
    <location>
        <begin position="61"/>
        <end position="75"/>
    </location>
</feature>
<evidence type="ECO:0000256" key="1">
    <source>
        <dbReference type="SAM" id="MobiDB-lite"/>
    </source>
</evidence>
<evidence type="ECO:0000313" key="3">
    <source>
        <dbReference type="Proteomes" id="UP001458415"/>
    </source>
</evidence>
<proteinExistence type="predicted"/>
<dbReference type="RefSeq" id="WP_143667960.1">
    <property type="nucleotide sequence ID" value="NZ_MUBM01000002.1"/>
</dbReference>
<feature type="region of interest" description="Disordered" evidence="1">
    <location>
        <begin position="61"/>
        <end position="82"/>
    </location>
</feature>
<protein>
    <recommendedName>
        <fullName evidence="4">Lipoprotein</fullName>
    </recommendedName>
</protein>
<dbReference type="EMBL" id="JBEPCU010000081">
    <property type="protein sequence ID" value="MER6976958.1"/>
    <property type="molecule type" value="Genomic_DNA"/>
</dbReference>
<dbReference type="PROSITE" id="PS51257">
    <property type="entry name" value="PROKAR_LIPOPROTEIN"/>
    <property type="match status" value="1"/>
</dbReference>
<accession>A0ABV1VYE2</accession>
<evidence type="ECO:0008006" key="4">
    <source>
        <dbReference type="Google" id="ProtNLM"/>
    </source>
</evidence>
<evidence type="ECO:0000313" key="2">
    <source>
        <dbReference type="EMBL" id="MER6976958.1"/>
    </source>
</evidence>
<gene>
    <name evidence="2" type="ORF">ABT317_07955</name>
</gene>
<sequence>MPVRRAVPKIAAVALFTTLLVTGCSGSGLSVAKQEKSPPPSAQERAYYKCLEKNGLTLETRDDGQLRVDKDKNDDASMVSAE</sequence>
<organism evidence="2 3">
    <name type="scientific">Streptomyces carpinensis</name>
    <dbReference type="NCBI Taxonomy" id="66369"/>
    <lineage>
        <taxon>Bacteria</taxon>
        <taxon>Bacillati</taxon>
        <taxon>Actinomycetota</taxon>
        <taxon>Actinomycetes</taxon>
        <taxon>Kitasatosporales</taxon>
        <taxon>Streptomycetaceae</taxon>
        <taxon>Streptomyces</taxon>
    </lineage>
</organism>
<comment type="caution">
    <text evidence="2">The sequence shown here is derived from an EMBL/GenBank/DDBJ whole genome shotgun (WGS) entry which is preliminary data.</text>
</comment>
<reference evidence="2 3" key="1">
    <citation type="submission" date="2024-06" db="EMBL/GenBank/DDBJ databases">
        <title>The Natural Products Discovery Center: Release of the First 8490 Sequenced Strains for Exploring Actinobacteria Biosynthetic Diversity.</title>
        <authorList>
            <person name="Kalkreuter E."/>
            <person name="Kautsar S.A."/>
            <person name="Yang D."/>
            <person name="Bader C.D."/>
            <person name="Teijaro C.N."/>
            <person name="Fluegel L."/>
            <person name="Davis C.M."/>
            <person name="Simpson J.R."/>
            <person name="Lauterbach L."/>
            <person name="Steele A.D."/>
            <person name="Gui C."/>
            <person name="Meng S."/>
            <person name="Li G."/>
            <person name="Viehrig K."/>
            <person name="Ye F."/>
            <person name="Su P."/>
            <person name="Kiefer A.F."/>
            <person name="Nichols A."/>
            <person name="Cepeda A.J."/>
            <person name="Yan W."/>
            <person name="Fan B."/>
            <person name="Jiang Y."/>
            <person name="Adhikari A."/>
            <person name="Zheng C.-J."/>
            <person name="Schuster L."/>
            <person name="Cowan T.M."/>
            <person name="Smanski M.J."/>
            <person name="Chevrette M.G."/>
            <person name="De Carvalho L.P.S."/>
            <person name="Shen B."/>
        </authorList>
    </citation>
    <scope>NUCLEOTIDE SEQUENCE [LARGE SCALE GENOMIC DNA]</scope>
    <source>
        <strain evidence="2 3">NPDC000634</strain>
    </source>
</reference>